<gene>
    <name evidence="2" type="ORF">DAMNIGENAA_37590</name>
</gene>
<reference evidence="2" key="1">
    <citation type="submission" date="2022-12" db="EMBL/GenBank/DDBJ databases">
        <title>Reference genome sequencing for broad-spectrum identification of bacterial and archaeal isolates by mass spectrometry.</title>
        <authorList>
            <person name="Sekiguchi Y."/>
            <person name="Tourlousse D.M."/>
        </authorList>
    </citation>
    <scope>NUCLEOTIDE SEQUENCE</scope>
    <source>
        <strain evidence="2">ASRB1</strain>
    </source>
</reference>
<evidence type="ECO:0000313" key="2">
    <source>
        <dbReference type="EMBL" id="GLI36326.1"/>
    </source>
</evidence>
<comment type="caution">
    <text evidence="2">The sequence shown here is derived from an EMBL/GenBank/DDBJ whole genome shotgun (WGS) entry which is preliminary data.</text>
</comment>
<protein>
    <submittedName>
        <fullName evidence="2">AP endonuclease</fullName>
    </submittedName>
</protein>
<feature type="domain" description="Xylose isomerase-like TIM barrel" evidence="1">
    <location>
        <begin position="20"/>
        <end position="271"/>
    </location>
</feature>
<dbReference type="Pfam" id="PF01261">
    <property type="entry name" value="AP_endonuc_2"/>
    <property type="match status" value="1"/>
</dbReference>
<dbReference type="RefSeq" id="WP_281796657.1">
    <property type="nucleotide sequence ID" value="NZ_BSDR01000001.1"/>
</dbReference>
<dbReference type="Gene3D" id="3.20.20.150">
    <property type="entry name" value="Divalent-metal-dependent TIM barrel enzymes"/>
    <property type="match status" value="1"/>
</dbReference>
<organism evidence="2 3">
    <name type="scientific">Desulforhabdus amnigena</name>
    <dbReference type="NCBI Taxonomy" id="40218"/>
    <lineage>
        <taxon>Bacteria</taxon>
        <taxon>Pseudomonadati</taxon>
        <taxon>Thermodesulfobacteriota</taxon>
        <taxon>Syntrophobacteria</taxon>
        <taxon>Syntrophobacterales</taxon>
        <taxon>Syntrophobacteraceae</taxon>
        <taxon>Desulforhabdus</taxon>
    </lineage>
</organism>
<name>A0A9W6FWS6_9BACT</name>
<evidence type="ECO:0000313" key="3">
    <source>
        <dbReference type="Proteomes" id="UP001144372"/>
    </source>
</evidence>
<keyword evidence="2" id="KW-0255">Endonuclease</keyword>
<keyword evidence="3" id="KW-1185">Reference proteome</keyword>
<keyword evidence="2" id="KW-0378">Hydrolase</keyword>
<dbReference type="InterPro" id="IPR036237">
    <property type="entry name" value="Xyl_isomerase-like_sf"/>
</dbReference>
<dbReference type="EMBL" id="BSDR01000001">
    <property type="protein sequence ID" value="GLI36326.1"/>
    <property type="molecule type" value="Genomic_DNA"/>
</dbReference>
<dbReference type="SUPFAM" id="SSF51658">
    <property type="entry name" value="Xylose isomerase-like"/>
    <property type="match status" value="1"/>
</dbReference>
<sequence>MKFAFSSNAFLRYNLLDTIRIIASVGYQGIEIMADVPHAYPPHLSAGDIRDIRKALDDNCLEISNINAFMHHADGDTYHPSWIEKDPVLRAKRVDYTLACIDLAERLGAPAISTEPGGPLDGLPREEGLRFFKEGLDSVEGRARERGIRILIEPEPGLLIENSTQFKEFFRELDPEVFGINFDIGHFFCVSEDPAELMRDMKGFIHHFHLEDIAASREHHHLMLGKGAIDIPGILETANKIGYEGFVTVELYTYESRAAEAAQEAFQYLEKWRKSTKTPV</sequence>
<dbReference type="Proteomes" id="UP001144372">
    <property type="component" value="Unassembled WGS sequence"/>
</dbReference>
<keyword evidence="2" id="KW-0540">Nuclease</keyword>
<dbReference type="PANTHER" id="PTHR12110:SF21">
    <property type="entry name" value="XYLOSE ISOMERASE-LIKE TIM BARREL DOMAIN-CONTAINING PROTEIN"/>
    <property type="match status" value="1"/>
</dbReference>
<dbReference type="PANTHER" id="PTHR12110">
    <property type="entry name" value="HYDROXYPYRUVATE ISOMERASE"/>
    <property type="match status" value="1"/>
</dbReference>
<proteinExistence type="predicted"/>
<dbReference type="InterPro" id="IPR050312">
    <property type="entry name" value="IolE/XylAMocC-like"/>
</dbReference>
<evidence type="ECO:0000259" key="1">
    <source>
        <dbReference type="Pfam" id="PF01261"/>
    </source>
</evidence>
<accession>A0A9W6FWS6</accession>
<dbReference type="InterPro" id="IPR013022">
    <property type="entry name" value="Xyl_isomerase-like_TIM-brl"/>
</dbReference>
<dbReference type="AlphaFoldDB" id="A0A9W6FWS6"/>
<dbReference type="GO" id="GO:0004519">
    <property type="term" value="F:endonuclease activity"/>
    <property type="evidence" value="ECO:0007669"/>
    <property type="project" value="UniProtKB-KW"/>
</dbReference>